<protein>
    <submittedName>
        <fullName evidence="4">FAD-dependent oxidoreductase</fullName>
    </submittedName>
</protein>
<evidence type="ECO:0000313" key="5">
    <source>
        <dbReference type="Proteomes" id="UP001596388"/>
    </source>
</evidence>
<dbReference type="AlphaFoldDB" id="A0ABD5X0D6"/>
<dbReference type="PANTHER" id="PTHR48105">
    <property type="entry name" value="THIOREDOXIN REDUCTASE 1-RELATED-RELATED"/>
    <property type="match status" value="1"/>
</dbReference>
<dbReference type="Proteomes" id="UP001596388">
    <property type="component" value="Unassembled WGS sequence"/>
</dbReference>
<dbReference type="RefSeq" id="WP_276236912.1">
    <property type="nucleotide sequence ID" value="NZ_CP119989.1"/>
</dbReference>
<gene>
    <name evidence="4" type="ORF">ACFQKD_14685</name>
</gene>
<keyword evidence="2" id="KW-0560">Oxidoreductase</keyword>
<name>A0ABD5X0D6_9EURY</name>
<evidence type="ECO:0000313" key="4">
    <source>
        <dbReference type="EMBL" id="MFC7098553.1"/>
    </source>
</evidence>
<dbReference type="InterPro" id="IPR050097">
    <property type="entry name" value="Ferredoxin-NADP_redctase_2"/>
</dbReference>
<keyword evidence="1" id="KW-0285">Flavoprotein</keyword>
<organism evidence="4 5">
    <name type="scientific">Halobaculum marinum</name>
    <dbReference type="NCBI Taxonomy" id="3031996"/>
    <lineage>
        <taxon>Archaea</taxon>
        <taxon>Methanobacteriati</taxon>
        <taxon>Methanobacteriota</taxon>
        <taxon>Stenosarchaea group</taxon>
        <taxon>Halobacteria</taxon>
        <taxon>Halobacteriales</taxon>
        <taxon>Haloferacaceae</taxon>
        <taxon>Halobaculum</taxon>
    </lineage>
</organism>
<dbReference type="EMBL" id="JBHTAG010000003">
    <property type="protein sequence ID" value="MFC7098553.1"/>
    <property type="molecule type" value="Genomic_DNA"/>
</dbReference>
<dbReference type="PRINTS" id="PR00469">
    <property type="entry name" value="PNDRDTASEII"/>
</dbReference>
<dbReference type="GO" id="GO:0016491">
    <property type="term" value="F:oxidoreductase activity"/>
    <property type="evidence" value="ECO:0007669"/>
    <property type="project" value="UniProtKB-KW"/>
</dbReference>
<keyword evidence="5" id="KW-1185">Reference proteome</keyword>
<accession>A0ABD5X0D6</accession>
<evidence type="ECO:0000256" key="2">
    <source>
        <dbReference type="ARBA" id="ARBA00023002"/>
    </source>
</evidence>
<dbReference type="InterPro" id="IPR023753">
    <property type="entry name" value="FAD/NAD-binding_dom"/>
</dbReference>
<dbReference type="Pfam" id="PF07992">
    <property type="entry name" value="Pyr_redox_2"/>
    <property type="match status" value="1"/>
</dbReference>
<proteinExistence type="predicted"/>
<dbReference type="InterPro" id="IPR036188">
    <property type="entry name" value="FAD/NAD-bd_sf"/>
</dbReference>
<dbReference type="GeneID" id="79270518"/>
<reference evidence="4 5" key="1">
    <citation type="journal article" date="2019" name="Int. J. Syst. Evol. Microbiol.">
        <title>The Global Catalogue of Microorganisms (GCM) 10K type strain sequencing project: providing services to taxonomists for standard genome sequencing and annotation.</title>
        <authorList>
            <consortium name="The Broad Institute Genomics Platform"/>
            <consortium name="The Broad Institute Genome Sequencing Center for Infectious Disease"/>
            <person name="Wu L."/>
            <person name="Ma J."/>
        </authorList>
    </citation>
    <scope>NUCLEOTIDE SEQUENCE [LARGE SCALE GENOMIC DNA]</scope>
    <source>
        <strain evidence="4 5">DT55</strain>
    </source>
</reference>
<evidence type="ECO:0000259" key="3">
    <source>
        <dbReference type="Pfam" id="PF07992"/>
    </source>
</evidence>
<feature type="domain" description="FAD/NAD(P)-binding" evidence="3">
    <location>
        <begin position="21"/>
        <end position="117"/>
    </location>
</feature>
<sequence>MARTDTVEGTVGADPDSAVDHDVLVVGGGVAGLSAATFLSRYGLDTLVLARGKSAIGQCAHLENYLGFPAGVSPERFLALGREQATFEGATVREELVERVATVDLAEHGVDDGGTSDPPASRGGFAVDSDEGQYVVRYVLAATAYDGDMFEPLEDRLDTDAEYGAAETEHGRTTVTGLYAAGWMTDETVHQAVVNAGHGARAATSLARDDLDARFWPGVGDNLVDWVVYEDRYAVDDEWEADTRDWFDREVVGDATVDDATVEAAYDVVRSEYVARMIDAEEAAERDRAGQRRLLDHVDDDVIREYLDGDDEPAGC</sequence>
<dbReference type="SUPFAM" id="SSF51905">
    <property type="entry name" value="FAD/NAD(P)-binding domain"/>
    <property type="match status" value="1"/>
</dbReference>
<dbReference type="PRINTS" id="PR00368">
    <property type="entry name" value="FADPNR"/>
</dbReference>
<comment type="caution">
    <text evidence="4">The sequence shown here is derived from an EMBL/GenBank/DDBJ whole genome shotgun (WGS) entry which is preliminary data.</text>
</comment>
<evidence type="ECO:0000256" key="1">
    <source>
        <dbReference type="ARBA" id="ARBA00022630"/>
    </source>
</evidence>
<dbReference type="Gene3D" id="3.50.50.60">
    <property type="entry name" value="FAD/NAD(P)-binding domain"/>
    <property type="match status" value="1"/>
</dbReference>